<keyword evidence="4" id="KW-1185">Reference proteome</keyword>
<gene>
    <name evidence="3" type="ORF">AOQ84DRAFT_389979</name>
</gene>
<feature type="region of interest" description="Disordered" evidence="1">
    <location>
        <begin position="58"/>
        <end position="92"/>
    </location>
</feature>
<dbReference type="GO" id="GO:0004674">
    <property type="term" value="F:protein serine/threonine kinase activity"/>
    <property type="evidence" value="ECO:0007669"/>
    <property type="project" value="TreeGrafter"/>
</dbReference>
<keyword evidence="3" id="KW-0418">Kinase</keyword>
<dbReference type="Proteomes" id="UP000250140">
    <property type="component" value="Unassembled WGS sequence"/>
</dbReference>
<feature type="region of interest" description="Disordered" evidence="1">
    <location>
        <begin position="1"/>
        <end position="42"/>
    </location>
</feature>
<dbReference type="PROSITE" id="PS00108">
    <property type="entry name" value="PROTEIN_KINASE_ST"/>
    <property type="match status" value="1"/>
</dbReference>
<dbReference type="AlphaFoldDB" id="A0A8E2EXU9"/>
<keyword evidence="3" id="KW-0808">Transferase</keyword>
<dbReference type="EMBL" id="KV749984">
    <property type="protein sequence ID" value="OCL06756.1"/>
    <property type="molecule type" value="Genomic_DNA"/>
</dbReference>
<protein>
    <submittedName>
        <fullName evidence="3">Kinase-like protein</fullName>
    </submittedName>
</protein>
<organism evidence="3 4">
    <name type="scientific">Glonium stellatum</name>
    <dbReference type="NCBI Taxonomy" id="574774"/>
    <lineage>
        <taxon>Eukaryota</taxon>
        <taxon>Fungi</taxon>
        <taxon>Dikarya</taxon>
        <taxon>Ascomycota</taxon>
        <taxon>Pezizomycotina</taxon>
        <taxon>Dothideomycetes</taxon>
        <taxon>Pleosporomycetidae</taxon>
        <taxon>Gloniales</taxon>
        <taxon>Gloniaceae</taxon>
        <taxon>Glonium</taxon>
    </lineage>
</organism>
<feature type="region of interest" description="Disordered" evidence="1">
    <location>
        <begin position="770"/>
        <end position="789"/>
    </location>
</feature>
<dbReference type="InterPro" id="IPR008271">
    <property type="entry name" value="Ser/Thr_kinase_AS"/>
</dbReference>
<evidence type="ECO:0000259" key="2">
    <source>
        <dbReference type="PROSITE" id="PS50011"/>
    </source>
</evidence>
<dbReference type="GO" id="GO:0005524">
    <property type="term" value="F:ATP binding"/>
    <property type="evidence" value="ECO:0007669"/>
    <property type="project" value="InterPro"/>
</dbReference>
<feature type="region of interest" description="Disordered" evidence="1">
    <location>
        <begin position="325"/>
        <end position="363"/>
    </location>
</feature>
<dbReference type="CDD" id="cd00180">
    <property type="entry name" value="PKc"/>
    <property type="match status" value="1"/>
</dbReference>
<dbReference type="Gene3D" id="3.30.200.20">
    <property type="entry name" value="Phosphorylase Kinase, domain 1"/>
    <property type="match status" value="1"/>
</dbReference>
<evidence type="ECO:0000256" key="1">
    <source>
        <dbReference type="SAM" id="MobiDB-lite"/>
    </source>
</evidence>
<dbReference type="PROSITE" id="PS50011">
    <property type="entry name" value="PROTEIN_KINASE_DOM"/>
    <property type="match status" value="1"/>
</dbReference>
<proteinExistence type="predicted"/>
<name>A0A8E2EXU9_9PEZI</name>
<reference evidence="3 4" key="1">
    <citation type="journal article" date="2016" name="Nat. Commun.">
        <title>Ectomycorrhizal ecology is imprinted in the genome of the dominant symbiotic fungus Cenococcum geophilum.</title>
        <authorList>
            <consortium name="DOE Joint Genome Institute"/>
            <person name="Peter M."/>
            <person name="Kohler A."/>
            <person name="Ohm R.A."/>
            <person name="Kuo A."/>
            <person name="Krutzmann J."/>
            <person name="Morin E."/>
            <person name="Arend M."/>
            <person name="Barry K.W."/>
            <person name="Binder M."/>
            <person name="Choi C."/>
            <person name="Clum A."/>
            <person name="Copeland A."/>
            <person name="Grisel N."/>
            <person name="Haridas S."/>
            <person name="Kipfer T."/>
            <person name="LaButti K."/>
            <person name="Lindquist E."/>
            <person name="Lipzen A."/>
            <person name="Maire R."/>
            <person name="Meier B."/>
            <person name="Mihaltcheva S."/>
            <person name="Molinier V."/>
            <person name="Murat C."/>
            <person name="Poggeler S."/>
            <person name="Quandt C.A."/>
            <person name="Sperisen C."/>
            <person name="Tritt A."/>
            <person name="Tisserant E."/>
            <person name="Crous P.W."/>
            <person name="Henrissat B."/>
            <person name="Nehls U."/>
            <person name="Egli S."/>
            <person name="Spatafora J.W."/>
            <person name="Grigoriev I.V."/>
            <person name="Martin F.M."/>
        </authorList>
    </citation>
    <scope>NUCLEOTIDE SEQUENCE [LARGE SCALE GENOMIC DNA]</scope>
    <source>
        <strain evidence="3 4">CBS 207.34</strain>
    </source>
</reference>
<dbReference type="PANTHER" id="PTHR44167">
    <property type="entry name" value="OVARIAN-SPECIFIC SERINE/THREONINE-PROTEIN KINASE LOK-RELATED"/>
    <property type="match status" value="1"/>
</dbReference>
<dbReference type="Pfam" id="PF00069">
    <property type="entry name" value="Pkinase"/>
    <property type="match status" value="1"/>
</dbReference>
<dbReference type="SMART" id="SM00220">
    <property type="entry name" value="S_TKc"/>
    <property type="match status" value="1"/>
</dbReference>
<dbReference type="OrthoDB" id="4062651at2759"/>
<dbReference type="InterPro" id="IPR011009">
    <property type="entry name" value="Kinase-like_dom_sf"/>
</dbReference>
<evidence type="ECO:0000313" key="4">
    <source>
        <dbReference type="Proteomes" id="UP000250140"/>
    </source>
</evidence>
<dbReference type="Gene3D" id="1.10.510.10">
    <property type="entry name" value="Transferase(Phosphotransferase) domain 1"/>
    <property type="match status" value="1"/>
</dbReference>
<sequence>MAEAAITSLRGGESDNSDEVFTRTSARPPSPSSPRKAHPDIDPCFDIVLDPLALSSESTLDPNVVPFRPPLEMSAKSPLPDPPSLLATDQIGSNSRSSSICSSFGGLVQESNGIEAAQNTPSPHKAVLPQTPFNEDEGKFPKPVPFPVLEVPAKRWEPRTSPPEESYYSFIKYYVLYSLDSGQPWPPHDFFPLLTNKQILDLAHDILAEFVRRLLIHQGIDAEPPLPDIMECEAGKAPRVCMLLRLMDDQLQRLAASVASEHERRYGVNNAVAQHLVAKLIQVQAKEDPPPELQGSKTNSGEMPHYIKAQHRASVENLNDVESALENDHSPQPVPDQEQLSSSDGAPLWRAHSRNSSVSLESRDTKRSSCATFFSAESSRTSGSFHTASSRTSLLSIRPSSMLAKKNPYNTLLHSKGLLPLDPFKEKDWSGRGQHAAFELDEKAELRRIFQVEETLGTTQNALVESVKCKRILLARKTIECGRRISRETAIEEVAHLQRLKHSHVVQVIGTYVFGNKLAILLYPVADSNLATFMKSIPARLVRDCLAEHYTHLTGGDKEETGLWLQSLAGFLRCLTNALKYIHENNMKHMDIKPQNILVRDVRKCGFSHNTAYKAYIADFGIARSYKSQEDAETEGPTSFTRKYAAPEVVNGDLRGLSADIFSMGCVFAEIIALLASRDAQCQTERPEQIRSSNENGDSSYHANTAPLQEWLSDLSANQLLHFPVELIGPHVSAMISFKPAERPTAERLAFLFGVSECCCNNTADPEPLEAAPEEIGSNAVTRSPKGPFGRVLARIKE</sequence>
<evidence type="ECO:0000313" key="3">
    <source>
        <dbReference type="EMBL" id="OCL06756.1"/>
    </source>
</evidence>
<feature type="domain" description="Protein kinase" evidence="2">
    <location>
        <begin position="450"/>
        <end position="753"/>
    </location>
</feature>
<dbReference type="SUPFAM" id="SSF56112">
    <property type="entry name" value="Protein kinase-like (PK-like)"/>
    <property type="match status" value="1"/>
</dbReference>
<dbReference type="PANTHER" id="PTHR44167:SF24">
    <property type="entry name" value="SERINE_THREONINE-PROTEIN KINASE CHK2"/>
    <property type="match status" value="1"/>
</dbReference>
<accession>A0A8E2EXU9</accession>
<dbReference type="GO" id="GO:0005634">
    <property type="term" value="C:nucleus"/>
    <property type="evidence" value="ECO:0007669"/>
    <property type="project" value="TreeGrafter"/>
</dbReference>
<dbReference type="InterPro" id="IPR000719">
    <property type="entry name" value="Prot_kinase_dom"/>
</dbReference>
<dbReference type="GO" id="GO:0044773">
    <property type="term" value="P:mitotic DNA damage checkpoint signaling"/>
    <property type="evidence" value="ECO:0007669"/>
    <property type="project" value="TreeGrafter"/>
</dbReference>